<gene>
    <name evidence="1" type="ORF">IW256_002226</name>
</gene>
<dbReference type="Proteomes" id="UP000614047">
    <property type="component" value="Unassembled WGS sequence"/>
</dbReference>
<dbReference type="InterPro" id="IPR058532">
    <property type="entry name" value="YjbR/MT2646/Rv2570-like"/>
</dbReference>
<dbReference type="SUPFAM" id="SSF142906">
    <property type="entry name" value="YjbR-like"/>
    <property type="match status" value="1"/>
</dbReference>
<evidence type="ECO:0000313" key="1">
    <source>
        <dbReference type="EMBL" id="MBG6088113.1"/>
    </source>
</evidence>
<dbReference type="AlphaFoldDB" id="A0A931GI32"/>
<sequence length="118" mass="13425">MADWDTTCRLAERLLPEVERSTSYRTPALKICGSLFARLREDEESIVVFTDPMERDALMREDGATFFTTPHYEKHPIVLVTLASVDDDQLGELLVESWRRRAPKRLVKAFDDAAGGNP</sequence>
<dbReference type="EMBL" id="JADOUA010000001">
    <property type="protein sequence ID" value="MBG6088113.1"/>
    <property type="molecule type" value="Genomic_DNA"/>
</dbReference>
<proteinExistence type="predicted"/>
<keyword evidence="2" id="KW-1185">Reference proteome</keyword>
<name>A0A931GI32_9ACTN</name>
<organism evidence="1 2">
    <name type="scientific">Actinomadura viridis</name>
    <dbReference type="NCBI Taxonomy" id="58110"/>
    <lineage>
        <taxon>Bacteria</taxon>
        <taxon>Bacillati</taxon>
        <taxon>Actinomycetota</taxon>
        <taxon>Actinomycetes</taxon>
        <taxon>Streptosporangiales</taxon>
        <taxon>Thermomonosporaceae</taxon>
        <taxon>Actinomadura</taxon>
    </lineage>
</organism>
<reference evidence="1" key="1">
    <citation type="submission" date="2020-11" db="EMBL/GenBank/DDBJ databases">
        <title>Sequencing the genomes of 1000 actinobacteria strains.</title>
        <authorList>
            <person name="Klenk H.-P."/>
        </authorList>
    </citation>
    <scope>NUCLEOTIDE SEQUENCE</scope>
    <source>
        <strain evidence="1">DSM 43175</strain>
    </source>
</reference>
<protein>
    <recommendedName>
        <fullName evidence="3">MmcQ/YjbR family DNA-binding protein</fullName>
    </recommendedName>
</protein>
<evidence type="ECO:0008006" key="3">
    <source>
        <dbReference type="Google" id="ProtNLM"/>
    </source>
</evidence>
<dbReference type="RefSeq" id="WP_197010879.1">
    <property type="nucleotide sequence ID" value="NZ_BAABES010000034.1"/>
</dbReference>
<dbReference type="Pfam" id="PF04237">
    <property type="entry name" value="YjbR"/>
    <property type="match status" value="1"/>
</dbReference>
<accession>A0A931GI32</accession>
<comment type="caution">
    <text evidence="1">The sequence shown here is derived from an EMBL/GenBank/DDBJ whole genome shotgun (WGS) entry which is preliminary data.</text>
</comment>
<evidence type="ECO:0000313" key="2">
    <source>
        <dbReference type="Proteomes" id="UP000614047"/>
    </source>
</evidence>
<dbReference type="InterPro" id="IPR038056">
    <property type="entry name" value="YjbR-like_sf"/>
</dbReference>